<proteinExistence type="predicted"/>
<evidence type="ECO:0000256" key="2">
    <source>
        <dbReference type="ARBA" id="ARBA00023015"/>
    </source>
</evidence>
<sequence>MASSSPKRDRKGKRPAVPEDCPIFCTRIDTLDDIKDLCLPAAVKKYRDQMGDHIFLKVPNCGEPWKVQLRKSPCSERMWLEKGWEYFTNFYLLEQGDSVMFSYEGKHSHFQVRIIGWNDIETDYPKAGGEARAIEIYSGCSGDEHENEARVVAISSGSSGDEHENEARAK</sequence>
<comment type="caution">
    <text evidence="7">The sequence shown here is derived from an EMBL/GenBank/DDBJ whole genome shotgun (WGS) entry which is preliminary data.</text>
</comment>
<dbReference type="PANTHER" id="PTHR31920:SF37">
    <property type="entry name" value="B3 DOMAIN-CONTAINING TRANSCRIPTION FACTOR VRN1"/>
    <property type="match status" value="1"/>
</dbReference>
<keyword evidence="4" id="KW-0804">Transcription</keyword>
<dbReference type="InterPro" id="IPR015300">
    <property type="entry name" value="DNA-bd_pseudobarrel_sf"/>
</dbReference>
<dbReference type="GO" id="GO:0003677">
    <property type="term" value="F:DNA binding"/>
    <property type="evidence" value="ECO:0007669"/>
    <property type="project" value="UniProtKB-KW"/>
</dbReference>
<evidence type="ECO:0000313" key="8">
    <source>
        <dbReference type="Proteomes" id="UP001457282"/>
    </source>
</evidence>
<keyword evidence="3" id="KW-0238">DNA-binding</keyword>
<evidence type="ECO:0000256" key="4">
    <source>
        <dbReference type="ARBA" id="ARBA00023163"/>
    </source>
</evidence>
<accession>A0AAW1W2P4</accession>
<dbReference type="GO" id="GO:0005634">
    <property type="term" value="C:nucleus"/>
    <property type="evidence" value="ECO:0007669"/>
    <property type="project" value="UniProtKB-SubCell"/>
</dbReference>
<dbReference type="PANTHER" id="PTHR31920">
    <property type="entry name" value="B3 DOMAIN-CONTAINING"/>
    <property type="match status" value="1"/>
</dbReference>
<evidence type="ECO:0000313" key="7">
    <source>
        <dbReference type="EMBL" id="KAK9914552.1"/>
    </source>
</evidence>
<organism evidence="7 8">
    <name type="scientific">Rubus argutus</name>
    <name type="common">Southern blackberry</name>
    <dbReference type="NCBI Taxonomy" id="59490"/>
    <lineage>
        <taxon>Eukaryota</taxon>
        <taxon>Viridiplantae</taxon>
        <taxon>Streptophyta</taxon>
        <taxon>Embryophyta</taxon>
        <taxon>Tracheophyta</taxon>
        <taxon>Spermatophyta</taxon>
        <taxon>Magnoliopsida</taxon>
        <taxon>eudicotyledons</taxon>
        <taxon>Gunneridae</taxon>
        <taxon>Pentapetalae</taxon>
        <taxon>rosids</taxon>
        <taxon>fabids</taxon>
        <taxon>Rosales</taxon>
        <taxon>Rosaceae</taxon>
        <taxon>Rosoideae</taxon>
        <taxon>Rosoideae incertae sedis</taxon>
        <taxon>Rubus</taxon>
    </lineage>
</organism>
<keyword evidence="5" id="KW-0539">Nucleus</keyword>
<comment type="subcellular location">
    <subcellularLocation>
        <location evidence="1">Nucleus</location>
    </subcellularLocation>
</comment>
<evidence type="ECO:0000256" key="3">
    <source>
        <dbReference type="ARBA" id="ARBA00023125"/>
    </source>
</evidence>
<gene>
    <name evidence="7" type="ORF">M0R45_038325</name>
</gene>
<keyword evidence="8" id="KW-1185">Reference proteome</keyword>
<evidence type="ECO:0000256" key="5">
    <source>
        <dbReference type="ARBA" id="ARBA00023242"/>
    </source>
</evidence>
<keyword evidence="2" id="KW-0805">Transcription regulation</keyword>
<feature type="domain" description="TF-B3" evidence="6">
    <location>
        <begin position="62"/>
        <end position="118"/>
    </location>
</feature>
<dbReference type="PROSITE" id="PS50863">
    <property type="entry name" value="B3"/>
    <property type="match status" value="1"/>
</dbReference>
<dbReference type="Proteomes" id="UP001457282">
    <property type="component" value="Unassembled WGS sequence"/>
</dbReference>
<evidence type="ECO:0000259" key="6">
    <source>
        <dbReference type="PROSITE" id="PS50863"/>
    </source>
</evidence>
<dbReference type="InterPro" id="IPR003340">
    <property type="entry name" value="B3_DNA-bd"/>
</dbReference>
<dbReference type="CDD" id="cd10017">
    <property type="entry name" value="B3_DNA"/>
    <property type="match status" value="1"/>
</dbReference>
<dbReference type="EMBL" id="JBEDUW010000007">
    <property type="protein sequence ID" value="KAK9914552.1"/>
    <property type="molecule type" value="Genomic_DNA"/>
</dbReference>
<evidence type="ECO:0000256" key="1">
    <source>
        <dbReference type="ARBA" id="ARBA00004123"/>
    </source>
</evidence>
<dbReference type="InterPro" id="IPR050655">
    <property type="entry name" value="Plant_B3_domain"/>
</dbReference>
<reference evidence="7 8" key="1">
    <citation type="journal article" date="2023" name="G3 (Bethesda)">
        <title>A chromosome-length genome assembly and annotation of blackberry (Rubus argutus, cv. 'Hillquist').</title>
        <authorList>
            <person name="Bruna T."/>
            <person name="Aryal R."/>
            <person name="Dudchenko O."/>
            <person name="Sargent D.J."/>
            <person name="Mead D."/>
            <person name="Buti M."/>
            <person name="Cavallini A."/>
            <person name="Hytonen T."/>
            <person name="Andres J."/>
            <person name="Pham M."/>
            <person name="Weisz D."/>
            <person name="Mascagni F."/>
            <person name="Usai G."/>
            <person name="Natali L."/>
            <person name="Bassil N."/>
            <person name="Fernandez G.E."/>
            <person name="Lomsadze A."/>
            <person name="Armour M."/>
            <person name="Olukolu B."/>
            <person name="Poorten T."/>
            <person name="Britton C."/>
            <person name="Davik J."/>
            <person name="Ashrafi H."/>
            <person name="Aiden E.L."/>
            <person name="Borodovsky M."/>
            <person name="Worthington M."/>
        </authorList>
    </citation>
    <scope>NUCLEOTIDE SEQUENCE [LARGE SCALE GENOMIC DNA]</scope>
    <source>
        <strain evidence="7">PI 553951</strain>
    </source>
</reference>
<dbReference type="Gene3D" id="2.40.330.10">
    <property type="entry name" value="DNA-binding pseudobarrel domain"/>
    <property type="match status" value="1"/>
</dbReference>
<dbReference type="AlphaFoldDB" id="A0AAW1W2P4"/>
<dbReference type="SUPFAM" id="SSF101936">
    <property type="entry name" value="DNA-binding pseudobarrel domain"/>
    <property type="match status" value="1"/>
</dbReference>
<protein>
    <recommendedName>
        <fullName evidence="6">TF-B3 domain-containing protein</fullName>
    </recommendedName>
</protein>
<name>A0AAW1W2P4_RUBAR</name>
<dbReference type="Pfam" id="PF02362">
    <property type="entry name" value="B3"/>
    <property type="match status" value="1"/>
</dbReference>